<evidence type="ECO:0000256" key="2">
    <source>
        <dbReference type="ARBA" id="ARBA00022679"/>
    </source>
</evidence>
<keyword evidence="2 3" id="KW-0808">Transferase</keyword>
<dbReference type="SUPFAM" id="SSF53955">
    <property type="entry name" value="Lysozyme-like"/>
    <property type="match status" value="1"/>
</dbReference>
<name>A0A2I7HZC1_9RHOB</name>
<gene>
    <name evidence="3" type="ORF">PhaeoP88_02414</name>
</gene>
<comment type="pathway">
    <text evidence="1">Cell wall biogenesis; peptidoglycan biosynthesis.</text>
</comment>
<proteinExistence type="predicted"/>
<dbReference type="InterPro" id="IPR036950">
    <property type="entry name" value="PBP_transglycosylase"/>
</dbReference>
<dbReference type="Gene3D" id="1.10.3810.10">
    <property type="entry name" value="Biosynthetic peptidoglycan transglycosylase-like"/>
    <property type="match status" value="1"/>
</dbReference>
<evidence type="ECO:0000313" key="4">
    <source>
        <dbReference type="Proteomes" id="UP000236447"/>
    </source>
</evidence>
<dbReference type="GO" id="GO:0008955">
    <property type="term" value="F:peptidoglycan glycosyltransferase activity"/>
    <property type="evidence" value="ECO:0007669"/>
    <property type="project" value="TreeGrafter"/>
</dbReference>
<organism evidence="3 4">
    <name type="scientific">Phaeobacter inhibens</name>
    <dbReference type="NCBI Taxonomy" id="221822"/>
    <lineage>
        <taxon>Bacteria</taxon>
        <taxon>Pseudomonadati</taxon>
        <taxon>Pseudomonadota</taxon>
        <taxon>Alphaproteobacteria</taxon>
        <taxon>Rhodobacterales</taxon>
        <taxon>Roseobacteraceae</taxon>
        <taxon>Phaeobacter</taxon>
    </lineage>
</organism>
<dbReference type="EMBL" id="CP010725">
    <property type="protein sequence ID" value="AUQ99769.1"/>
    <property type="molecule type" value="Genomic_DNA"/>
</dbReference>
<reference evidence="3 4" key="2">
    <citation type="journal article" date="2017" name="Genome Biol. Evol.">
        <title>Trajectories and Drivers of Genome Evolution in Surface-Associated Marine Phaeobacter.</title>
        <authorList>
            <person name="Freese H.M."/>
            <person name="Sikorski J."/>
            <person name="Bunk B."/>
            <person name="Scheuner C."/>
            <person name="Meier-Kolthoff J.P."/>
            <person name="Sproer C."/>
            <person name="Gram L."/>
            <person name="Overmann J."/>
        </authorList>
    </citation>
    <scope>NUCLEOTIDE SEQUENCE [LARGE SCALE GENOMIC DNA]</scope>
    <source>
        <strain evidence="3 4">P88</strain>
    </source>
</reference>
<dbReference type="InterPro" id="IPR050396">
    <property type="entry name" value="Glycosyltr_51/Transpeptidase"/>
</dbReference>
<dbReference type="GeneID" id="57289121"/>
<dbReference type="Pfam" id="PF00912">
    <property type="entry name" value="Transgly"/>
    <property type="match status" value="1"/>
</dbReference>
<dbReference type="PANTHER" id="PTHR32282:SF33">
    <property type="entry name" value="PEPTIDOGLYCAN GLYCOSYLTRANSFERASE"/>
    <property type="match status" value="1"/>
</dbReference>
<dbReference type="EC" id="2.4.1.-" evidence="3"/>
<keyword evidence="3" id="KW-0328">Glycosyltransferase</keyword>
<evidence type="ECO:0000313" key="3">
    <source>
        <dbReference type="EMBL" id="AUQ99769.1"/>
    </source>
</evidence>
<evidence type="ECO:0000256" key="1">
    <source>
        <dbReference type="ARBA" id="ARBA00004752"/>
    </source>
</evidence>
<dbReference type="AlphaFoldDB" id="A0A2I7HZC1"/>
<dbReference type="PANTHER" id="PTHR32282">
    <property type="entry name" value="BINDING PROTEIN TRANSPEPTIDASE, PUTATIVE-RELATED"/>
    <property type="match status" value="1"/>
</dbReference>
<protein>
    <submittedName>
        <fullName evidence="3">Monofunctional biosynthetic peptidoglycan transglycosylase</fullName>
        <ecNumber evidence="3">2.4.1.-</ecNumber>
    </submittedName>
</protein>
<dbReference type="Proteomes" id="UP000236447">
    <property type="component" value="Chromosome"/>
</dbReference>
<dbReference type="InterPro" id="IPR023346">
    <property type="entry name" value="Lysozyme-like_dom_sf"/>
</dbReference>
<accession>A0A2I7HZC1</accession>
<dbReference type="InterPro" id="IPR001264">
    <property type="entry name" value="Glyco_trans_51"/>
</dbReference>
<reference evidence="3 4" key="1">
    <citation type="journal article" date="2017" name="Front. Microbiol.">
        <title>Phaeobacter piscinae sp. nov., a species of the Roseobacter group and potential aquaculture probiont.</title>
        <authorList>
            <person name="Sonnenschein E.C."/>
            <person name="Phippen C.B.W."/>
            <person name="Nielsen K.F."/>
            <person name="Mateiu R.V."/>
            <person name="Melchiorsen J."/>
            <person name="Gram L."/>
            <person name="Overmann J."/>
            <person name="Freese H.M."/>
        </authorList>
    </citation>
    <scope>NUCLEOTIDE SEQUENCE [LARGE SCALE GENOMIC DNA]</scope>
    <source>
        <strain evidence="3 4">P88</strain>
    </source>
</reference>
<dbReference type="RefSeq" id="WP_102877006.1">
    <property type="nucleotide sequence ID" value="NZ_CP010650.1"/>
</dbReference>
<sequence>MGDADSLTLGERYYPNHSLERDIGLAEYELASQRLSNQNQALSWSTNVSSIIATIIGFASFKISDHIGKENQIPLTSSELKSLFLLLILFISYMATSHIAHLIKSQTFSERKIIVIRRMLGVSYGKNTLVLPNWRIEGADNPFSIHLNPGIFSHKAFPVWIILASNTVSIIFLGGALAELLKNTWNSNPIFDHLDNTALIIIWLSFLILSFRRQLNEANENLWLWITKAVAKLFSVPLITNFEQKIYHIRLDIAEMHRLNTDTKNLRTFAVDIEDKEFFDHKGINWKGISRALINRVTRGKRSGGSSITQQFCRSNFITKLKPTLSRKLVEMLLAKWIECLWSKEEILEAYLASVRFDKGIYGAHRAYKHFFQDHPREISKWEAFIMIERLGNIRGFFLGNRVKEILEGQISRGVISFSDAQKALNFYDGFTSELFEITQSQLTPKEVFRELHSCSSSVPINPAS</sequence>